<dbReference type="AlphaFoldDB" id="Q3C0G1"/>
<organism evidence="2">
    <name type="scientific">Xanthomonas euvesicatoria pv. vesicatoria (strain 85-10)</name>
    <name type="common">Xanthomonas campestris pv. vesicatoria</name>
    <dbReference type="NCBI Taxonomy" id="316273"/>
    <lineage>
        <taxon>Bacteria</taxon>
        <taxon>Pseudomonadati</taxon>
        <taxon>Pseudomonadota</taxon>
        <taxon>Gammaproteobacteria</taxon>
        <taxon>Lysobacterales</taxon>
        <taxon>Lysobacteraceae</taxon>
        <taxon>Xanthomonas</taxon>
    </lineage>
</organism>
<proteinExistence type="predicted"/>
<dbReference type="Proteomes" id="UP000007069">
    <property type="component" value="Plasmid pXCV19"/>
</dbReference>
<accession>Q3C0G1</accession>
<evidence type="ECO:0000313" key="2">
    <source>
        <dbReference type="Proteomes" id="UP000007069"/>
    </source>
</evidence>
<sequence>MAPSANTRWPQGTALRTEYFPPVVVKGQRVDLSHLDPLTITFESLKVGKALRVAVTFTNHCFSASYGEIPHPPGDAVIWDGRKMRTFCPTRYRLSKVLPDLIRSMPEKKVILAAHETTWVHTLTIEDPSGPYHLFLTVKRSSREKRTWQDVDVIVESAYHETRNAPTTTGSWRPFVVVCGEAYLANPHKPNKRRHRR</sequence>
<reference evidence="1 2" key="1">
    <citation type="journal article" date="2005" name="J. Bacteriol.">
        <title>Insights into genome plasticity and pathogenicity of the plant pathogenic Bacterium Xanthomonas campestris pv. vesicatoria revealed by the complete genome sequence.</title>
        <authorList>
            <person name="Thieme F."/>
            <person name="Koebnik R."/>
            <person name="Bekel T."/>
            <person name="Berger C."/>
            <person name="Boch J."/>
            <person name="Buettner D."/>
            <person name="Caldana C."/>
            <person name="Gaigalat L."/>
            <person name="Goesmann A."/>
            <person name="Kay S."/>
            <person name="Kirchner O."/>
            <person name="Lanz C."/>
            <person name="Linke B."/>
            <person name="McHardy A.C."/>
            <person name="Meyer F."/>
            <person name="Mittenhuber G."/>
            <person name="Nies D.H."/>
            <person name="Niesbach-Kloesgen U."/>
            <person name="Patschkowski T."/>
            <person name="Rueckert C."/>
            <person name="Rupp O."/>
            <person name="Schneicker S."/>
            <person name="Schuster S.C."/>
            <person name="Vorhoelter F.J."/>
            <person name="Weber E."/>
            <person name="Puehler A."/>
            <person name="Bonas U."/>
            <person name="Bartels D."/>
            <person name="Kaiser O."/>
        </authorList>
    </citation>
    <scope>NUCLEOTIDE SEQUENCE [LARGE SCALE GENOMIC DNA]</scope>
    <source>
        <strain evidence="1 2">85-10</strain>
        <plasmid evidence="1 2">pXCV19</plasmid>
    </source>
</reference>
<geneLocation type="plasmid" evidence="1 2">
    <name>pXCV19</name>
</geneLocation>
<protein>
    <submittedName>
        <fullName evidence="1">Uncharacterized protein</fullName>
    </submittedName>
</protein>
<dbReference type="HOGENOM" id="CLU_119572_0_0_6"/>
<keyword evidence="1" id="KW-0614">Plasmid</keyword>
<name>Q3C0G1_XANE5</name>
<dbReference type="KEGG" id="xcv:XCVb0003"/>
<dbReference type="eggNOG" id="ENOG5033IWX">
    <property type="taxonomic scope" value="Bacteria"/>
</dbReference>
<dbReference type="EMBL" id="AM039949">
    <property type="protein sequence ID" value="CAJ19750.1"/>
    <property type="molecule type" value="Genomic_DNA"/>
</dbReference>
<evidence type="ECO:0000313" key="1">
    <source>
        <dbReference type="EMBL" id="CAJ19750.1"/>
    </source>
</evidence>
<gene>
    <name evidence="1" type="ordered locus">XCVb0003</name>
</gene>